<dbReference type="EMBL" id="NHON01000124">
    <property type="protein sequence ID" value="OWJ59042.1"/>
    <property type="molecule type" value="Genomic_DNA"/>
</dbReference>
<name>A0A211Z1A4_9PROT</name>
<evidence type="ECO:0000256" key="2">
    <source>
        <dbReference type="ARBA" id="ARBA00011541"/>
    </source>
</evidence>
<keyword evidence="14 17" id="KW-0234">DNA repair</keyword>
<dbReference type="Proteomes" id="UP000196655">
    <property type="component" value="Unassembled WGS sequence"/>
</dbReference>
<evidence type="ECO:0000259" key="20">
    <source>
        <dbReference type="SMART" id="SM00482"/>
    </source>
</evidence>
<dbReference type="CDD" id="cd08637">
    <property type="entry name" value="DNA_pol_A_pol_I_C"/>
    <property type="match status" value="1"/>
</dbReference>
<keyword evidence="9 17" id="KW-0227">DNA damage</keyword>
<dbReference type="InterPro" id="IPR020046">
    <property type="entry name" value="5-3_exonucl_a-hlix_arch_N"/>
</dbReference>
<dbReference type="InterPro" id="IPR018320">
    <property type="entry name" value="DNA_polymerase_1"/>
</dbReference>
<dbReference type="NCBIfam" id="TIGR00593">
    <property type="entry name" value="pola"/>
    <property type="match status" value="1"/>
</dbReference>
<dbReference type="SMART" id="SM00279">
    <property type="entry name" value="HhH2"/>
    <property type="match status" value="1"/>
</dbReference>
<organism evidence="21 22">
    <name type="scientific">Inquilinus limosus</name>
    <dbReference type="NCBI Taxonomy" id="171674"/>
    <lineage>
        <taxon>Bacteria</taxon>
        <taxon>Pseudomonadati</taxon>
        <taxon>Pseudomonadota</taxon>
        <taxon>Alphaproteobacteria</taxon>
        <taxon>Rhodospirillales</taxon>
        <taxon>Rhodospirillaceae</taxon>
        <taxon>Inquilinus</taxon>
    </lineage>
</organism>
<evidence type="ECO:0000256" key="14">
    <source>
        <dbReference type="ARBA" id="ARBA00023204"/>
    </source>
</evidence>
<dbReference type="InterPro" id="IPR043502">
    <property type="entry name" value="DNA/RNA_pol_sf"/>
</dbReference>
<dbReference type="RefSeq" id="WP_088156953.1">
    <property type="nucleotide sequence ID" value="NZ_NHON01000124.1"/>
</dbReference>
<feature type="domain" description="3'-5' exonuclease" evidence="18">
    <location>
        <begin position="315"/>
        <end position="512"/>
    </location>
</feature>
<evidence type="ECO:0000256" key="4">
    <source>
        <dbReference type="ARBA" id="ARBA00020311"/>
    </source>
</evidence>
<dbReference type="SUPFAM" id="SSF47807">
    <property type="entry name" value="5' to 3' exonuclease, C-terminal subdomain"/>
    <property type="match status" value="1"/>
</dbReference>
<dbReference type="Pfam" id="PF01367">
    <property type="entry name" value="5_3_exonuc"/>
    <property type="match status" value="1"/>
</dbReference>
<dbReference type="PRINTS" id="PR00868">
    <property type="entry name" value="DNAPOLI"/>
</dbReference>
<evidence type="ECO:0000313" key="22">
    <source>
        <dbReference type="Proteomes" id="UP000196655"/>
    </source>
</evidence>
<dbReference type="CDD" id="cd06139">
    <property type="entry name" value="DNA_polA_I_Ecoli_like_exo"/>
    <property type="match status" value="1"/>
</dbReference>
<dbReference type="PANTHER" id="PTHR10133:SF27">
    <property type="entry name" value="DNA POLYMERASE NU"/>
    <property type="match status" value="1"/>
</dbReference>
<comment type="subunit">
    <text evidence="2">Single-chain monomer with multiple functions.</text>
</comment>
<comment type="catalytic activity">
    <reaction evidence="15 17">
        <text>DNA(n) + a 2'-deoxyribonucleoside 5'-triphosphate = DNA(n+1) + diphosphate</text>
        <dbReference type="Rhea" id="RHEA:22508"/>
        <dbReference type="Rhea" id="RHEA-COMP:17339"/>
        <dbReference type="Rhea" id="RHEA-COMP:17340"/>
        <dbReference type="ChEBI" id="CHEBI:33019"/>
        <dbReference type="ChEBI" id="CHEBI:61560"/>
        <dbReference type="ChEBI" id="CHEBI:173112"/>
        <dbReference type="EC" id="2.7.7.7"/>
    </reaction>
</comment>
<dbReference type="InterPro" id="IPR002421">
    <property type="entry name" value="5-3_exonuclease"/>
</dbReference>
<dbReference type="InterPro" id="IPR019760">
    <property type="entry name" value="DNA-dir_DNA_pol_A_CS"/>
</dbReference>
<dbReference type="SMART" id="SM00475">
    <property type="entry name" value="53EXOc"/>
    <property type="match status" value="1"/>
</dbReference>
<dbReference type="OrthoDB" id="9806424at2"/>
<dbReference type="InterPro" id="IPR002562">
    <property type="entry name" value="3'-5'_exonuclease_dom"/>
</dbReference>
<keyword evidence="11 17" id="KW-0269">Exonuclease</keyword>
<keyword evidence="10 17" id="KW-0378">Hydrolase</keyword>
<feature type="domain" description="DNA-directed DNA polymerase family A palm" evidence="20">
    <location>
        <begin position="682"/>
        <end position="888"/>
    </location>
</feature>
<evidence type="ECO:0000256" key="17">
    <source>
        <dbReference type="RuleBase" id="RU004460"/>
    </source>
</evidence>
<evidence type="ECO:0000256" key="1">
    <source>
        <dbReference type="ARBA" id="ARBA00007705"/>
    </source>
</evidence>
<comment type="function">
    <text evidence="17">In addition to polymerase activity, this DNA polymerase exhibits 3'-5' and 5'-3' exonuclease activity.</text>
</comment>
<dbReference type="InterPro" id="IPR001098">
    <property type="entry name" value="DNA-dir_DNA_pol_A_palm_dom"/>
</dbReference>
<dbReference type="SMART" id="SM00482">
    <property type="entry name" value="POLAc"/>
    <property type="match status" value="1"/>
</dbReference>
<dbReference type="GO" id="GO:0006261">
    <property type="term" value="P:DNA-templated DNA replication"/>
    <property type="evidence" value="ECO:0007669"/>
    <property type="project" value="UniProtKB-UniRule"/>
</dbReference>
<dbReference type="Gene3D" id="1.20.1060.10">
    <property type="entry name" value="Taq DNA Polymerase, Chain T, domain 4"/>
    <property type="match status" value="1"/>
</dbReference>
<dbReference type="EC" id="2.7.7.7" evidence="3 16"/>
<dbReference type="Gene3D" id="3.30.70.370">
    <property type="match status" value="1"/>
</dbReference>
<dbReference type="FunFam" id="1.10.150.20:FF:000003">
    <property type="entry name" value="DNA polymerase I"/>
    <property type="match status" value="1"/>
</dbReference>
<dbReference type="Pfam" id="PF00476">
    <property type="entry name" value="DNA_pol_A"/>
    <property type="match status" value="1"/>
</dbReference>
<feature type="domain" description="5'-3' exonuclease" evidence="19">
    <location>
        <begin position="7"/>
        <end position="262"/>
    </location>
</feature>
<dbReference type="InterPro" id="IPR008918">
    <property type="entry name" value="HhH2"/>
</dbReference>
<sequence length="924" mass="100736">MSTTPKTYYLIDGSGYIFRAFHALPMMMRKSDGLPVNAVYGFTNMLIRLLADLDADHLAVIYDKSERSFRKEIYPAYKAQRPDPPEELVPQFPLIRATSEAFNLPGIEIEGFEADDIIATYCRMAREEGSRAVIVSSDKDMMQLVGDGVTMLDPIKNKPIDAAEVMEKFGVAPDRVIDVQALAGDSVDNVPGVPGIGIKTAAQLITEYGDLDALLARAGEIKQPKRRESLIQYAEQARISRELVKLRSDAPVPFGLDGIVARPPDRSKLVRFLEEMEFRSTITRVEASFDKLGTTGGDEPDLAAPGKPEAIAQDYQLVQDAEALQRWADAAVEAGVLAIDTETNSLDAEAAMLCGISLAVAPGKACYIPVAHVPPEGDGLNFGGTTLQQIPLAEIRRILGPVLVDPSVLKVGHNLKYDAHVLGRPDVGLPITPWDDTMLISYVLDGGAHGHGMDELSELHLQHRTIPYSSVCGTGKNAITFDKVPLDKALAYAAEDADITLRLHMLLKPRLVGERMATVYETIERPLVGVISDMEMAGIKVDRAALARLSMEFAERMAALEAEIHLSAQGPFNVGSPKQLGEVLFERLGIPGGKKSSKTGAYSTDSSVLEQLAAQGHTIANQILEWRQLAKLKGTYTDALQSQINEKSGRVHTSFSLAATNTGRLSSNEPNLQNIPIRTEEGRKIRYAFVAEPGHKLVSVDYSQIELRLVAQIADVALLKQAFLDGTDIHAMTASQVFNVPLAEMTPETRRKAKAINFGIIYGISGFGLAAQLGIPQGEATAFIRAYLDRLPELKAWMDETKRIARERGWVETLFGRKCHVPGIKDPNPARRAFAERQAINAPIQGTAADIIKRAMGKLPHALEEAGLKARMLLQVHDELLFEAPEDEAQRTAELAQAVMQSAATLEVPLIAEAGIGHSWAEAH</sequence>
<evidence type="ECO:0000256" key="15">
    <source>
        <dbReference type="ARBA" id="ARBA00049244"/>
    </source>
</evidence>
<dbReference type="InterPro" id="IPR002298">
    <property type="entry name" value="DNA_polymerase_A"/>
</dbReference>
<dbReference type="GO" id="GO:0008408">
    <property type="term" value="F:3'-5' exonuclease activity"/>
    <property type="evidence" value="ECO:0007669"/>
    <property type="project" value="UniProtKB-UniRule"/>
</dbReference>
<dbReference type="GO" id="GO:0003887">
    <property type="term" value="F:DNA-directed DNA polymerase activity"/>
    <property type="evidence" value="ECO:0007669"/>
    <property type="project" value="UniProtKB-UniRule"/>
</dbReference>
<dbReference type="Pfam" id="PF01612">
    <property type="entry name" value="DNA_pol_A_exo1"/>
    <property type="match status" value="1"/>
</dbReference>
<evidence type="ECO:0000256" key="8">
    <source>
        <dbReference type="ARBA" id="ARBA00022722"/>
    </source>
</evidence>
<dbReference type="PROSITE" id="PS00447">
    <property type="entry name" value="DNA_POLYMERASE_A"/>
    <property type="match status" value="1"/>
</dbReference>
<evidence type="ECO:0000256" key="12">
    <source>
        <dbReference type="ARBA" id="ARBA00022932"/>
    </source>
</evidence>
<evidence type="ECO:0000313" key="21">
    <source>
        <dbReference type="EMBL" id="OWJ59042.1"/>
    </source>
</evidence>
<keyword evidence="8" id="KW-0540">Nuclease</keyword>
<accession>A0A211Z1A4</accession>
<evidence type="ECO:0000256" key="16">
    <source>
        <dbReference type="NCBIfam" id="TIGR00593"/>
    </source>
</evidence>
<dbReference type="Gene3D" id="3.40.50.1010">
    <property type="entry name" value="5'-nuclease"/>
    <property type="match status" value="1"/>
</dbReference>
<keyword evidence="6 17" id="KW-0548">Nucleotidyltransferase</keyword>
<dbReference type="GO" id="GO:0008409">
    <property type="term" value="F:5'-3' exonuclease activity"/>
    <property type="evidence" value="ECO:0007669"/>
    <property type="project" value="UniProtKB-UniRule"/>
</dbReference>
<evidence type="ECO:0000256" key="10">
    <source>
        <dbReference type="ARBA" id="ARBA00022801"/>
    </source>
</evidence>
<protein>
    <recommendedName>
        <fullName evidence="4 16">DNA polymerase I</fullName>
        <ecNumber evidence="3 16">2.7.7.7</ecNumber>
    </recommendedName>
</protein>
<dbReference type="InterPro" id="IPR036397">
    <property type="entry name" value="RNaseH_sf"/>
</dbReference>
<keyword evidence="22" id="KW-1185">Reference proteome</keyword>
<dbReference type="Gene3D" id="3.30.420.10">
    <property type="entry name" value="Ribonuclease H-like superfamily/Ribonuclease H"/>
    <property type="match status" value="1"/>
</dbReference>
<keyword evidence="7 17" id="KW-0235">DNA replication</keyword>
<keyword evidence="5 17" id="KW-0808">Transferase</keyword>
<evidence type="ECO:0000256" key="13">
    <source>
        <dbReference type="ARBA" id="ARBA00023125"/>
    </source>
</evidence>
<evidence type="ECO:0000256" key="6">
    <source>
        <dbReference type="ARBA" id="ARBA00022695"/>
    </source>
</evidence>
<gene>
    <name evidence="17" type="primary">polA</name>
    <name evidence="21" type="ORF">BWR60_32700</name>
</gene>
<evidence type="ECO:0000256" key="3">
    <source>
        <dbReference type="ARBA" id="ARBA00012417"/>
    </source>
</evidence>
<evidence type="ECO:0000256" key="9">
    <source>
        <dbReference type="ARBA" id="ARBA00022763"/>
    </source>
</evidence>
<evidence type="ECO:0000259" key="19">
    <source>
        <dbReference type="SMART" id="SM00475"/>
    </source>
</evidence>
<evidence type="ECO:0000259" key="18">
    <source>
        <dbReference type="SMART" id="SM00474"/>
    </source>
</evidence>
<dbReference type="STRING" id="1122125.GCA_000423185_01086"/>
<dbReference type="InterPro" id="IPR012337">
    <property type="entry name" value="RNaseH-like_sf"/>
</dbReference>
<dbReference type="FunFam" id="1.20.1060.10:FF:000001">
    <property type="entry name" value="DNA polymerase I"/>
    <property type="match status" value="1"/>
</dbReference>
<dbReference type="SMART" id="SM00474">
    <property type="entry name" value="35EXOc"/>
    <property type="match status" value="1"/>
</dbReference>
<comment type="similarity">
    <text evidence="1 17">Belongs to the DNA polymerase type-A family.</text>
</comment>
<dbReference type="GO" id="GO:0003677">
    <property type="term" value="F:DNA binding"/>
    <property type="evidence" value="ECO:0007669"/>
    <property type="project" value="UniProtKB-UniRule"/>
</dbReference>
<dbReference type="Pfam" id="PF02739">
    <property type="entry name" value="5_3_exonuc_N"/>
    <property type="match status" value="1"/>
</dbReference>
<dbReference type="SUPFAM" id="SSF88723">
    <property type="entry name" value="PIN domain-like"/>
    <property type="match status" value="1"/>
</dbReference>
<dbReference type="AlphaFoldDB" id="A0A211Z1A4"/>
<proteinExistence type="inferred from homology"/>
<dbReference type="InterPro" id="IPR036279">
    <property type="entry name" value="5-3_exonuclease_C_sf"/>
</dbReference>
<dbReference type="FunFam" id="1.10.150.20:FF:000002">
    <property type="entry name" value="DNA polymerase I"/>
    <property type="match status" value="1"/>
</dbReference>
<reference evidence="22" key="1">
    <citation type="submission" date="2017-05" db="EMBL/GenBank/DDBJ databases">
        <authorList>
            <person name="Macchi M."/>
            <person name="Festa S."/>
            <person name="Coppotelli B.M."/>
            <person name="Morelli I.S."/>
        </authorList>
    </citation>
    <scope>NUCLEOTIDE SEQUENCE [LARGE SCALE GENOMIC DNA]</scope>
    <source>
        <strain evidence="22">I</strain>
    </source>
</reference>
<dbReference type="InterPro" id="IPR029060">
    <property type="entry name" value="PIN-like_dom_sf"/>
</dbReference>
<keyword evidence="12 17" id="KW-0239">DNA-directed DNA polymerase</keyword>
<dbReference type="Gene3D" id="1.10.150.20">
    <property type="entry name" value="5' to 3' exonuclease, C-terminal subdomain"/>
    <property type="match status" value="2"/>
</dbReference>
<dbReference type="PANTHER" id="PTHR10133">
    <property type="entry name" value="DNA POLYMERASE I"/>
    <property type="match status" value="1"/>
</dbReference>
<evidence type="ECO:0000256" key="7">
    <source>
        <dbReference type="ARBA" id="ARBA00022705"/>
    </source>
</evidence>
<dbReference type="SUPFAM" id="SSF53098">
    <property type="entry name" value="Ribonuclease H-like"/>
    <property type="match status" value="1"/>
</dbReference>
<dbReference type="InterPro" id="IPR020045">
    <property type="entry name" value="DNA_polI_H3TH"/>
</dbReference>
<dbReference type="NCBIfam" id="NF004397">
    <property type="entry name" value="PRK05755.1"/>
    <property type="match status" value="1"/>
</dbReference>
<dbReference type="CDD" id="cd09859">
    <property type="entry name" value="PIN_53EXO"/>
    <property type="match status" value="1"/>
</dbReference>
<dbReference type="CDD" id="cd09898">
    <property type="entry name" value="H3TH_53EXO"/>
    <property type="match status" value="1"/>
</dbReference>
<evidence type="ECO:0000256" key="5">
    <source>
        <dbReference type="ARBA" id="ARBA00022679"/>
    </source>
</evidence>
<evidence type="ECO:0000256" key="11">
    <source>
        <dbReference type="ARBA" id="ARBA00022839"/>
    </source>
</evidence>
<dbReference type="GO" id="GO:0006302">
    <property type="term" value="P:double-strand break repair"/>
    <property type="evidence" value="ECO:0007669"/>
    <property type="project" value="TreeGrafter"/>
</dbReference>
<dbReference type="SUPFAM" id="SSF56672">
    <property type="entry name" value="DNA/RNA polymerases"/>
    <property type="match status" value="1"/>
</dbReference>
<keyword evidence="13 17" id="KW-0238">DNA-binding</keyword>
<comment type="caution">
    <text evidence="21">The sequence shown here is derived from an EMBL/GenBank/DDBJ whole genome shotgun (WGS) entry which is preliminary data.</text>
</comment>